<evidence type="ECO:0000313" key="6">
    <source>
        <dbReference type="Proteomes" id="UP000003288"/>
    </source>
</evidence>
<sequence>MREEIKNIINNFDVEYVEDYKSWVKAKLKNKEDLIPLVKKLKEVGVKSCSTVSPTDFIDEGRIEVNYFLESLSPKISSKEKEKVNVWLKVDLDRDLENCEIDSITPIMPSANYHELEAYSTFGVKFKGHPNLRFFLISRDYYGKFPFRKDFDWKAHEKHLIENVNAITEEFLEEFEEHEKSVGHAGSRTVLHWGPTHPASGPIRLKVFTNGENIEKVEPDIGYVWRALENLSERKDFIGTIVAVERICFMDNPNPMICYSQAVEEIAGKEITEFAKYMRVILGEIGRIVSHLISMGNFFGTMGLQTFLMWCLDVREYFLDVLEDYSGARIATACIEPGGVRYPLNDYKAWFSEIQKAIEKWEKTKPDIEDIFLKNPLMTVRAKNTGVFSLEDVEEYFLTGPVARASGAKIDVRIDEPYAAYDKLEIDYVTCENGDARDRLYIIYKEINQSIDLIKQAMKKIKEGIEAGEMDPKKDHLVKMPRRMPEGEAVSRIEWARGEILMHLVTMPKSTSPYRLKIKAPSVNHTMMLEKLLPGHTLSDIPLLYGSMHICQGDLDR</sequence>
<dbReference type="GO" id="GO:0051287">
    <property type="term" value="F:NAD binding"/>
    <property type="evidence" value="ECO:0007669"/>
    <property type="project" value="InterPro"/>
</dbReference>
<dbReference type="InterPro" id="IPR052197">
    <property type="entry name" value="ComplexI_49kDa-like"/>
</dbReference>
<reference evidence="5 6" key="1">
    <citation type="journal article" date="2011" name="Stand. Genomic Sci.">
        <title>Draft genome sequence of Caminibacter mediatlanticus strain TB-2, an epsilonproteobacterium isolated from a deep-sea hydrothermal vent.</title>
        <authorList>
            <person name="Giovannelli D."/>
            <person name="Ferriera S."/>
            <person name="Johnson J."/>
            <person name="Kravitz S."/>
            <person name="Perez-Rodriguez I."/>
            <person name="Ricci J."/>
            <person name="O'Brien C."/>
            <person name="Voordeckers J.W."/>
            <person name="Bini E."/>
            <person name="Vetriani C."/>
        </authorList>
    </citation>
    <scope>NUCLEOTIDE SEQUENCE [LARGE SCALE GENOMIC DNA]</scope>
    <source>
        <strain evidence="5 6">TB-2</strain>
    </source>
</reference>
<evidence type="ECO:0000256" key="2">
    <source>
        <dbReference type="ARBA" id="ARBA00023027"/>
    </source>
</evidence>
<feature type="domain" description="NADH-quinone oxidoreductase subunit D" evidence="4">
    <location>
        <begin position="302"/>
        <end position="557"/>
    </location>
</feature>
<name>A0AAI9AGK8_9BACT</name>
<dbReference type="RefSeq" id="WP_007474985.1">
    <property type="nucleotide sequence ID" value="NZ_ABCJ01000007.1"/>
</dbReference>
<dbReference type="Proteomes" id="UP000003288">
    <property type="component" value="Unassembled WGS sequence"/>
</dbReference>
<evidence type="ECO:0000259" key="4">
    <source>
        <dbReference type="Pfam" id="PF00346"/>
    </source>
</evidence>
<comment type="caution">
    <text evidence="5">The sequence shown here is derived from an EMBL/GenBank/DDBJ whole genome shotgun (WGS) entry which is preliminary data.</text>
</comment>
<dbReference type="InterPro" id="IPR037232">
    <property type="entry name" value="NADH_quin_OxRdtase_su_C/D-like"/>
</dbReference>
<protein>
    <submittedName>
        <fullName evidence="5">NADH dehydrogenase subunit D</fullName>
        <ecNumber evidence="5">1.6.5.3</ecNumber>
    </submittedName>
</protein>
<dbReference type="GO" id="GO:0016651">
    <property type="term" value="F:oxidoreductase activity, acting on NAD(P)H"/>
    <property type="evidence" value="ECO:0007669"/>
    <property type="project" value="InterPro"/>
</dbReference>
<keyword evidence="1 5" id="KW-0560">Oxidoreductase</keyword>
<dbReference type="Gene3D" id="3.30.460.80">
    <property type="entry name" value="NADH:ubiquinone oxidoreductase, 30kDa subunit"/>
    <property type="match status" value="1"/>
</dbReference>
<dbReference type="EC" id="1.6.5.3" evidence="5"/>
<dbReference type="PANTHER" id="PTHR43485:SF1">
    <property type="entry name" value="FORMATE HYDROGENLYASE SUBUNIT 5-RELATED"/>
    <property type="match status" value="1"/>
</dbReference>
<dbReference type="InterPro" id="IPR001135">
    <property type="entry name" value="NADH_Q_OxRdtase_suD"/>
</dbReference>
<evidence type="ECO:0000313" key="5">
    <source>
        <dbReference type="EMBL" id="EDM23230.1"/>
    </source>
</evidence>
<accession>A0AAI9AGK8</accession>
<organism evidence="5 6">
    <name type="scientific">Caminibacter mediatlanticus TB-2</name>
    <dbReference type="NCBI Taxonomy" id="391592"/>
    <lineage>
        <taxon>Bacteria</taxon>
        <taxon>Pseudomonadati</taxon>
        <taxon>Campylobacterota</taxon>
        <taxon>Epsilonproteobacteria</taxon>
        <taxon>Nautiliales</taxon>
        <taxon>Nautiliaceae</taxon>
        <taxon>Caminibacter</taxon>
    </lineage>
</organism>
<dbReference type="Pfam" id="PF00346">
    <property type="entry name" value="Complex1_49kDa"/>
    <property type="match status" value="1"/>
</dbReference>
<dbReference type="PANTHER" id="PTHR43485">
    <property type="entry name" value="HYDROGENASE-4 COMPONENT G"/>
    <property type="match status" value="1"/>
</dbReference>
<dbReference type="AlphaFoldDB" id="A0AAI9AGK8"/>
<dbReference type="Pfam" id="PF00329">
    <property type="entry name" value="Complex1_30kDa"/>
    <property type="match status" value="1"/>
</dbReference>
<evidence type="ECO:0000256" key="1">
    <source>
        <dbReference type="ARBA" id="ARBA00023002"/>
    </source>
</evidence>
<dbReference type="InterPro" id="IPR029014">
    <property type="entry name" value="NiFe-Hase_large"/>
</dbReference>
<dbReference type="InterPro" id="IPR001268">
    <property type="entry name" value="NADH_UbQ_OxRdtase_30kDa_su"/>
</dbReference>
<dbReference type="GO" id="GO:0048038">
    <property type="term" value="F:quinone binding"/>
    <property type="evidence" value="ECO:0007669"/>
    <property type="project" value="InterPro"/>
</dbReference>
<evidence type="ECO:0000259" key="3">
    <source>
        <dbReference type="Pfam" id="PF00329"/>
    </source>
</evidence>
<proteinExistence type="predicted"/>
<keyword evidence="2" id="KW-0520">NAD</keyword>
<dbReference type="Gene3D" id="1.10.645.10">
    <property type="entry name" value="Cytochrome-c3 Hydrogenase, chain B"/>
    <property type="match status" value="1"/>
</dbReference>
<dbReference type="SUPFAM" id="SSF143243">
    <property type="entry name" value="Nqo5-like"/>
    <property type="match status" value="1"/>
</dbReference>
<feature type="domain" description="NADH:ubiquinone oxidoreductase 30kDa subunit" evidence="3">
    <location>
        <begin position="31"/>
        <end position="156"/>
    </location>
</feature>
<dbReference type="EMBL" id="ABCJ01000007">
    <property type="protein sequence ID" value="EDM23230.1"/>
    <property type="molecule type" value="Genomic_DNA"/>
</dbReference>
<dbReference type="GO" id="GO:0008137">
    <property type="term" value="F:NADH dehydrogenase (ubiquinone) activity"/>
    <property type="evidence" value="ECO:0007669"/>
    <property type="project" value="InterPro"/>
</dbReference>
<gene>
    <name evidence="5" type="ORF">CMTB2_06016</name>
</gene>
<dbReference type="SUPFAM" id="SSF56762">
    <property type="entry name" value="HydB/Nqo4-like"/>
    <property type="match status" value="1"/>
</dbReference>